<protein>
    <recommendedName>
        <fullName evidence="1">Replitron HUH endonuclease domain-containing protein</fullName>
    </recommendedName>
</protein>
<comment type="caution">
    <text evidence="2">The sequence shown here is derived from an EMBL/GenBank/DDBJ whole genome shotgun (WGS) entry which is preliminary data.</text>
</comment>
<dbReference type="EMBL" id="JBHFFA010000006">
    <property type="protein sequence ID" value="KAL2621264.1"/>
    <property type="molecule type" value="Genomic_DNA"/>
</dbReference>
<evidence type="ECO:0000313" key="3">
    <source>
        <dbReference type="Proteomes" id="UP001605036"/>
    </source>
</evidence>
<proteinExistence type="predicted"/>
<accession>A0ABD1Y4C8</accession>
<evidence type="ECO:0000313" key="2">
    <source>
        <dbReference type="EMBL" id="KAL2621264.1"/>
    </source>
</evidence>
<organism evidence="2 3">
    <name type="scientific">Riccia fluitans</name>
    <dbReference type="NCBI Taxonomy" id="41844"/>
    <lineage>
        <taxon>Eukaryota</taxon>
        <taxon>Viridiplantae</taxon>
        <taxon>Streptophyta</taxon>
        <taxon>Embryophyta</taxon>
        <taxon>Marchantiophyta</taxon>
        <taxon>Marchantiopsida</taxon>
        <taxon>Marchantiidae</taxon>
        <taxon>Marchantiales</taxon>
        <taxon>Ricciaceae</taxon>
        <taxon>Riccia</taxon>
    </lineage>
</organism>
<reference evidence="2 3" key="1">
    <citation type="submission" date="2024-09" db="EMBL/GenBank/DDBJ databases">
        <title>Chromosome-scale assembly of Riccia fluitans.</title>
        <authorList>
            <person name="Paukszto L."/>
            <person name="Sawicki J."/>
            <person name="Karawczyk K."/>
            <person name="Piernik-Szablinska J."/>
            <person name="Szczecinska M."/>
            <person name="Mazdziarz M."/>
        </authorList>
    </citation>
    <scope>NUCLEOTIDE SEQUENCE [LARGE SCALE GENOMIC DNA]</scope>
    <source>
        <strain evidence="2">Rf_01</strain>
        <tissue evidence="2">Aerial parts of the thallus</tissue>
    </source>
</reference>
<name>A0ABD1Y4C8_9MARC</name>
<dbReference type="AlphaFoldDB" id="A0ABD1Y4C8"/>
<dbReference type="Proteomes" id="UP001605036">
    <property type="component" value="Unassembled WGS sequence"/>
</dbReference>
<evidence type="ECO:0000259" key="1">
    <source>
        <dbReference type="Pfam" id="PF21859"/>
    </source>
</evidence>
<feature type="domain" description="Replitron HUH endonuclease" evidence="1">
    <location>
        <begin position="2"/>
        <end position="97"/>
    </location>
</feature>
<dbReference type="InterPro" id="IPR054424">
    <property type="entry name" value="Replitron_HUH"/>
</dbReference>
<dbReference type="Pfam" id="PF21859">
    <property type="entry name" value="Replitron_HUH"/>
    <property type="match status" value="1"/>
</dbReference>
<keyword evidence="3" id="KW-1185">Reference proteome</keyword>
<gene>
    <name evidence="2" type="ORF">R1flu_001469</name>
</gene>
<sequence length="306" mass="35191">MGVLALERGDTFLQLHIQGMMRLKTSSIRRLKSEIKTWIGWDYGGPIGGSICIKSVRTKELNTVTGLIGYCLKDEGLDHFHFYSKNVSDEQKDEGRRIHNIYGTSEYKHRVELTPANILGRALQFQKYNVKNLVSIKCRSCIHEMLRSGKYMAGFRWLTRTKISRLRAERIWRACTTPQSVEVKDVDNILFGINTPARYFQAGSEGSSKQVDHDVERIEQSDAAAEDNLMSRIPIVDLERNVDSGANLDRVRDSLLYVGFGVAMKRRNNDVKQEKAMDDLPDYCNLWDKYRQQGRTYLHVDTVAKY</sequence>